<protein>
    <submittedName>
        <fullName evidence="2">Uncharacterized protein</fullName>
    </submittedName>
</protein>
<evidence type="ECO:0000313" key="3">
    <source>
        <dbReference type="Proteomes" id="UP000053201"/>
    </source>
</evidence>
<keyword evidence="1" id="KW-0812">Transmembrane</keyword>
<organism evidence="2 3">
    <name type="scientific">Spizellomyces punctatus (strain DAOM BR117)</name>
    <dbReference type="NCBI Taxonomy" id="645134"/>
    <lineage>
        <taxon>Eukaryota</taxon>
        <taxon>Fungi</taxon>
        <taxon>Fungi incertae sedis</taxon>
        <taxon>Chytridiomycota</taxon>
        <taxon>Chytridiomycota incertae sedis</taxon>
        <taxon>Chytridiomycetes</taxon>
        <taxon>Spizellomycetales</taxon>
        <taxon>Spizellomycetaceae</taxon>
        <taxon>Spizellomyces</taxon>
    </lineage>
</organism>
<name>A0A0L0HPD2_SPIPD</name>
<dbReference type="VEuPathDB" id="FungiDB:SPPG_01999"/>
<dbReference type="OMA" id="HIYFASQ"/>
<dbReference type="eggNOG" id="ENOG502S2NK">
    <property type="taxonomic scope" value="Eukaryota"/>
</dbReference>
<sequence length="318" mass="35298">MSPSPSTFFPDLTWDSAPYAPPWLASFHVVRFAYFLLGANLAPYILFRAFACGRLGWEHHEKFPATHYRDLVLVIGYAFPLFVLGNYSDTLNWITLTLPNVSIFLYAWIAEHPSLRHSFATVRNWPKFMWATVLGAVTTILAFAAYHIYLSYDLRVPRDMFEAQGGLTGSAVTGSILGWYVLAVIAIPLGLLLAAALTAWCQNGGWGMVGLIVQKMRGVCRQVAGKQTGKPPAHPPVEGPDTSVTDIVQGMTAEQPNGIQSQSAWPRTVFHPHHWAIFYFLAFFTRFKDPVSQAAAGILMGIYMHGVAAYGYHDLLET</sequence>
<feature type="transmembrane region" description="Helical" evidence="1">
    <location>
        <begin position="91"/>
        <end position="109"/>
    </location>
</feature>
<dbReference type="Proteomes" id="UP000053201">
    <property type="component" value="Unassembled WGS sequence"/>
</dbReference>
<evidence type="ECO:0000313" key="2">
    <source>
        <dbReference type="EMBL" id="KND02918.1"/>
    </source>
</evidence>
<dbReference type="EMBL" id="KQ257452">
    <property type="protein sequence ID" value="KND02918.1"/>
    <property type="molecule type" value="Genomic_DNA"/>
</dbReference>
<keyword evidence="1" id="KW-0472">Membrane</keyword>
<proteinExistence type="predicted"/>
<dbReference type="AlphaFoldDB" id="A0A0L0HPD2"/>
<dbReference type="RefSeq" id="XP_016610957.1">
    <property type="nucleotide sequence ID" value="XM_016750303.1"/>
</dbReference>
<dbReference type="OrthoDB" id="441660at2759"/>
<feature type="transmembrane region" description="Helical" evidence="1">
    <location>
        <begin position="68"/>
        <end position="85"/>
    </location>
</feature>
<feature type="transmembrane region" description="Helical" evidence="1">
    <location>
        <begin position="177"/>
        <end position="200"/>
    </location>
</feature>
<keyword evidence="3" id="KW-1185">Reference proteome</keyword>
<keyword evidence="1" id="KW-1133">Transmembrane helix</keyword>
<reference evidence="2 3" key="1">
    <citation type="submission" date="2009-08" db="EMBL/GenBank/DDBJ databases">
        <title>The Genome Sequence of Spizellomyces punctatus strain DAOM BR117.</title>
        <authorList>
            <consortium name="The Broad Institute Genome Sequencing Platform"/>
            <person name="Russ C."/>
            <person name="Cuomo C."/>
            <person name="Shea T."/>
            <person name="Young S.K."/>
            <person name="Zeng Q."/>
            <person name="Koehrsen M."/>
            <person name="Haas B."/>
            <person name="Borodovsky M."/>
            <person name="Guigo R."/>
            <person name="Alvarado L."/>
            <person name="Berlin A."/>
            <person name="Bochicchio J."/>
            <person name="Borenstein D."/>
            <person name="Chapman S."/>
            <person name="Chen Z."/>
            <person name="Engels R."/>
            <person name="Freedman E."/>
            <person name="Gellesch M."/>
            <person name="Goldberg J."/>
            <person name="Griggs A."/>
            <person name="Gujja S."/>
            <person name="Heiman D."/>
            <person name="Hepburn T."/>
            <person name="Howarth C."/>
            <person name="Jen D."/>
            <person name="Larson L."/>
            <person name="Lewis B."/>
            <person name="Mehta T."/>
            <person name="Park D."/>
            <person name="Pearson M."/>
            <person name="Roberts A."/>
            <person name="Saif S."/>
            <person name="Shenoy N."/>
            <person name="Sisk P."/>
            <person name="Stolte C."/>
            <person name="Sykes S."/>
            <person name="Thomson T."/>
            <person name="Walk T."/>
            <person name="White J."/>
            <person name="Yandava C."/>
            <person name="Burger G."/>
            <person name="Gray M.W."/>
            <person name="Holland P.W.H."/>
            <person name="King N."/>
            <person name="Lang F.B.F."/>
            <person name="Roger A.J."/>
            <person name="Ruiz-Trillo I."/>
            <person name="Lander E."/>
            <person name="Nusbaum C."/>
        </authorList>
    </citation>
    <scope>NUCLEOTIDE SEQUENCE [LARGE SCALE GENOMIC DNA]</scope>
    <source>
        <strain evidence="2 3">DAOM BR117</strain>
    </source>
</reference>
<gene>
    <name evidence="2" type="ORF">SPPG_01999</name>
</gene>
<feature type="transmembrane region" description="Helical" evidence="1">
    <location>
        <begin position="130"/>
        <end position="150"/>
    </location>
</feature>
<dbReference type="GeneID" id="27685623"/>
<accession>A0A0L0HPD2</accession>
<feature type="transmembrane region" description="Helical" evidence="1">
    <location>
        <begin position="294"/>
        <end position="312"/>
    </location>
</feature>
<dbReference type="InParanoid" id="A0A0L0HPD2"/>
<evidence type="ECO:0000256" key="1">
    <source>
        <dbReference type="SAM" id="Phobius"/>
    </source>
</evidence>
<feature type="transmembrane region" description="Helical" evidence="1">
    <location>
        <begin position="20"/>
        <end position="47"/>
    </location>
</feature>